<keyword evidence="4" id="KW-0677">Repeat</keyword>
<dbReference type="GO" id="GO:0005829">
    <property type="term" value="C:cytosol"/>
    <property type="evidence" value="ECO:0007669"/>
    <property type="project" value="UniProtKB-UniRule"/>
</dbReference>
<dbReference type="InterPro" id="IPR016685">
    <property type="entry name" value="Silence_cplx_Nase-comp_TudorSN"/>
</dbReference>
<accession>A0A1W7R9I0</accession>
<feature type="domain" description="Tudor" evidence="6">
    <location>
        <begin position="720"/>
        <end position="777"/>
    </location>
</feature>
<reference evidence="8" key="1">
    <citation type="submission" date="2016-11" db="EMBL/GenBank/DDBJ databases">
        <title>Venom-gland transcriptomics and venom proteomics of the black-back scorpion (Hadrurus spadix) reveal detectability challenges and an unexplored realm of animal toxin diversity.</title>
        <authorList>
            <person name="Rokyta D.R."/>
            <person name="Ward M.J."/>
        </authorList>
    </citation>
    <scope>NUCLEOTIDE SEQUENCE</scope>
    <source>
        <tissue evidence="8">Venom gland</tissue>
    </source>
</reference>
<dbReference type="InterPro" id="IPR016071">
    <property type="entry name" value="Staphylococal_nuclease_OB-fold"/>
</dbReference>
<feature type="domain" description="TNase-like" evidence="7">
    <location>
        <begin position="179"/>
        <end position="315"/>
    </location>
</feature>
<evidence type="ECO:0000256" key="1">
    <source>
        <dbReference type="ARBA" id="ARBA00004496"/>
    </source>
</evidence>
<dbReference type="GO" id="GO:0031047">
    <property type="term" value="P:regulatory ncRNA-mediated gene silencing"/>
    <property type="evidence" value="ECO:0007669"/>
    <property type="project" value="UniProtKB-UniRule"/>
</dbReference>
<name>A0A1W7R9I0_9SCOR</name>
<dbReference type="PANTHER" id="PTHR12302:SF2">
    <property type="entry name" value="STAPHYLOCOCCAL NUCLEASE DOMAIN-CONTAINING PROTEIN 1"/>
    <property type="match status" value="1"/>
</dbReference>
<evidence type="ECO:0000256" key="2">
    <source>
        <dbReference type="ARBA" id="ARBA00017230"/>
    </source>
</evidence>
<evidence type="ECO:0000256" key="3">
    <source>
        <dbReference type="ARBA" id="ARBA00022490"/>
    </source>
</evidence>
<dbReference type="GO" id="GO:0004518">
    <property type="term" value="F:nuclease activity"/>
    <property type="evidence" value="ECO:0007669"/>
    <property type="project" value="TreeGrafter"/>
</dbReference>
<feature type="domain" description="TNase-like" evidence="7">
    <location>
        <begin position="4"/>
        <end position="153"/>
    </location>
</feature>
<dbReference type="InterPro" id="IPR047386">
    <property type="entry name" value="Tudor_TDRD11"/>
</dbReference>
<dbReference type="SMART" id="SM00318">
    <property type="entry name" value="SNc"/>
    <property type="match status" value="4"/>
</dbReference>
<dbReference type="GO" id="GO:0006402">
    <property type="term" value="P:mRNA catabolic process"/>
    <property type="evidence" value="ECO:0007669"/>
    <property type="project" value="UniProtKB-UniRule"/>
</dbReference>
<evidence type="ECO:0000256" key="5">
    <source>
        <dbReference type="PIRNR" id="PIRNR017179"/>
    </source>
</evidence>
<protein>
    <recommendedName>
        <fullName evidence="2">Staphylococcal nuclease domain-containing protein 1</fullName>
    </recommendedName>
</protein>
<dbReference type="SUPFAM" id="SSF63748">
    <property type="entry name" value="Tudor/PWWP/MBT"/>
    <property type="match status" value="1"/>
</dbReference>
<sequence>MSNTQHRGIVKQILSGDALIIRGQPRGGPPPEKQVNLSNIIAPKLARRANLNIEKSQDTKDEPYAWEAREFLRKKLIGKEVCFVLDYKVPSTAREYGIIYLGKDPSGENINEAIVAEGLAEVRQTGAKPNDVLQKLIELQESAKSAKKGKWAGEDQEHIRDVKWTVENPRNFVDSLHQRPVKAIIEHVRDGSTLRAVLLPDFYYITIMLSGIRCPTFKQGEDNQSSTTDPLALEAKFFTESRLLHRDVEIILESISNQNFLGTVLHPNGNIAELLLKEGMARCVDWSITFVSTGAEKLRSAEKIAKEKRLRLWKDYMPSGPTVSAEDREFQGKVIEVINADALVIKLGDGTSKKIFLASIRPPRLSEDKSENKSRTFRPLYDIPYMYEAREFLRKKLIGKKVNVTVDYIMKKPPNEKLPSSVSPNGLSDKICCTVTIGGINVAEALVGKGLATVVRYRQDDDQRSAHYDDLLAAEGKAQKSAKGLHIKKEQPPHRVVDLCGDLSKSKQFFPFLQRAGRTDAIVEYVASGSRLRLYVPRENCLITLLLAGINCPRAARPGTAGTTIDAEPWGEEALRYTKELCLQHEVSIEVEAMDKAGNFIGWLWIDGINLSVALVQEGLATVHFTADHSAHARALQVAQDMAKQRKDNLWSSYEEPKEHEIIDDNDERKIAYKRVVITEVNPDLTFYAQKVEDGKQLEEILEKLRQEMANNPPLPGAYVARKGDFCAANYIDGQWYRAKVEKVIGNAVHLSYIDYGNKEVTDSSKLATLPSTFQSFPHAATHYGLACIKLPKDAEVLYDAREALMEDTQNNKELLLNVEYRNSGLEYVTLLSAEDKEDIVKSLIAEGLLLVDERREKRLQKIISEYKAEEQIARSNRRNIWRYGDFDDDDAAEFGYKA</sequence>
<dbReference type="CDD" id="cd20433">
    <property type="entry name" value="Tudor_TDRD11"/>
    <property type="match status" value="1"/>
</dbReference>
<dbReference type="SUPFAM" id="SSF50199">
    <property type="entry name" value="Staphylococcal nuclease"/>
    <property type="match status" value="5"/>
</dbReference>
<feature type="domain" description="TNase-like" evidence="7">
    <location>
        <begin position="517"/>
        <end position="653"/>
    </location>
</feature>
<dbReference type="GO" id="GO:0005634">
    <property type="term" value="C:nucleus"/>
    <property type="evidence" value="ECO:0007669"/>
    <property type="project" value="TreeGrafter"/>
</dbReference>
<organism evidence="8">
    <name type="scientific">Hadrurus spadix</name>
    <dbReference type="NCBI Taxonomy" id="141984"/>
    <lineage>
        <taxon>Eukaryota</taxon>
        <taxon>Metazoa</taxon>
        <taxon>Ecdysozoa</taxon>
        <taxon>Arthropoda</taxon>
        <taxon>Chelicerata</taxon>
        <taxon>Arachnida</taxon>
        <taxon>Scorpiones</taxon>
        <taxon>Iurida</taxon>
        <taxon>Iuroidea</taxon>
        <taxon>Hadrurus</taxon>
    </lineage>
</organism>
<dbReference type="FunFam" id="2.40.50.90:FF:000003">
    <property type="entry name" value="Staphylococcal nuclease domain-containing protein"/>
    <property type="match status" value="1"/>
</dbReference>
<dbReference type="Pfam" id="PF00567">
    <property type="entry name" value="TUDOR"/>
    <property type="match status" value="1"/>
</dbReference>
<dbReference type="InterPro" id="IPR002999">
    <property type="entry name" value="Tudor"/>
</dbReference>
<evidence type="ECO:0000256" key="4">
    <source>
        <dbReference type="ARBA" id="ARBA00022737"/>
    </source>
</evidence>
<dbReference type="FunFam" id="2.40.50.90:FF:000005">
    <property type="entry name" value="Staphylococcal nuclease domain-containing protein"/>
    <property type="match status" value="1"/>
</dbReference>
<dbReference type="Gene3D" id="2.30.30.140">
    <property type="match status" value="1"/>
</dbReference>
<keyword evidence="3 5" id="KW-0963">Cytoplasm</keyword>
<evidence type="ECO:0000259" key="7">
    <source>
        <dbReference type="PROSITE" id="PS50830"/>
    </source>
</evidence>
<proteinExistence type="predicted"/>
<dbReference type="InterPro" id="IPR035437">
    <property type="entry name" value="SNase_OB-fold_sf"/>
</dbReference>
<dbReference type="Pfam" id="PF00565">
    <property type="entry name" value="SNase"/>
    <property type="match status" value="4"/>
</dbReference>
<dbReference type="EMBL" id="GFAH01000590">
    <property type="protein sequence ID" value="JAV47799.1"/>
    <property type="molecule type" value="Transcribed_RNA"/>
</dbReference>
<dbReference type="FunFam" id="2.30.30.140:FF:000018">
    <property type="entry name" value="Serine/threonine-protein kinase 31"/>
    <property type="match status" value="1"/>
</dbReference>
<dbReference type="PROSITE" id="PS50304">
    <property type="entry name" value="TUDOR"/>
    <property type="match status" value="1"/>
</dbReference>
<dbReference type="GO" id="GO:0003723">
    <property type="term" value="F:RNA binding"/>
    <property type="evidence" value="ECO:0007669"/>
    <property type="project" value="UniProtKB-UniRule"/>
</dbReference>
<comment type="subcellular location">
    <subcellularLocation>
        <location evidence="1 5">Cytoplasm</location>
    </subcellularLocation>
</comment>
<evidence type="ECO:0000313" key="8">
    <source>
        <dbReference type="EMBL" id="JAV47799.1"/>
    </source>
</evidence>
<dbReference type="FunFam" id="2.40.50.90:FF:000002">
    <property type="entry name" value="Staphylococcal nuclease domain-containing protein"/>
    <property type="match status" value="1"/>
</dbReference>
<dbReference type="SMART" id="SM00333">
    <property type="entry name" value="TUDOR"/>
    <property type="match status" value="1"/>
</dbReference>
<dbReference type="CDD" id="cd00175">
    <property type="entry name" value="SNc"/>
    <property type="match status" value="3"/>
</dbReference>
<dbReference type="PIRSF" id="PIRSF017179">
    <property type="entry name" value="RISC-Tudor-SN"/>
    <property type="match status" value="1"/>
</dbReference>
<dbReference type="GO" id="GO:0031332">
    <property type="term" value="C:RNAi effector complex"/>
    <property type="evidence" value="ECO:0007669"/>
    <property type="project" value="InterPro"/>
</dbReference>
<dbReference type="FunFam" id="2.40.50.90:FF:000001">
    <property type="entry name" value="Staphylococcal nuclease domain-containing protein"/>
    <property type="match status" value="1"/>
</dbReference>
<dbReference type="FunFam" id="2.40.50.90:FF:000004">
    <property type="entry name" value="Staphylococcal nuclease domain-containing protein"/>
    <property type="match status" value="1"/>
</dbReference>
<dbReference type="PANTHER" id="PTHR12302">
    <property type="entry name" value="EBNA2 BINDING PROTEIN P100"/>
    <property type="match status" value="1"/>
</dbReference>
<evidence type="ECO:0000259" key="6">
    <source>
        <dbReference type="PROSITE" id="PS50304"/>
    </source>
</evidence>
<dbReference type="Gene3D" id="2.40.50.90">
    <property type="match status" value="5"/>
</dbReference>
<dbReference type="PROSITE" id="PS50830">
    <property type="entry name" value="TNASE_3"/>
    <property type="match status" value="4"/>
</dbReference>
<dbReference type="AlphaFoldDB" id="A0A1W7R9I0"/>
<feature type="domain" description="TNase-like" evidence="7">
    <location>
        <begin position="328"/>
        <end position="488"/>
    </location>
</feature>